<dbReference type="GO" id="GO:0016020">
    <property type="term" value="C:membrane"/>
    <property type="evidence" value="ECO:0007669"/>
    <property type="project" value="InterPro"/>
</dbReference>
<evidence type="ECO:0000313" key="3">
    <source>
        <dbReference type="EMBL" id="CAG2136637.1"/>
    </source>
</evidence>
<evidence type="ECO:0000259" key="2">
    <source>
        <dbReference type="Pfam" id="PF13609"/>
    </source>
</evidence>
<dbReference type="Gene3D" id="2.40.160.10">
    <property type="entry name" value="Porin"/>
    <property type="match status" value="2"/>
</dbReference>
<dbReference type="RefSeq" id="WP_211946676.1">
    <property type="nucleotide sequence ID" value="NZ_CAJPUY010000005.1"/>
</dbReference>
<keyword evidence="1" id="KW-0732">Signal</keyword>
<gene>
    <name evidence="3" type="ORF">LMG31506_01695</name>
</gene>
<organism evidence="3 4">
    <name type="scientific">Cupriavidus yeoncheonensis</name>
    <dbReference type="NCBI Taxonomy" id="1462994"/>
    <lineage>
        <taxon>Bacteria</taxon>
        <taxon>Pseudomonadati</taxon>
        <taxon>Pseudomonadota</taxon>
        <taxon>Betaproteobacteria</taxon>
        <taxon>Burkholderiales</taxon>
        <taxon>Burkholderiaceae</taxon>
        <taxon>Cupriavidus</taxon>
    </lineage>
</organism>
<comment type="caution">
    <text evidence="3">The sequence shown here is derived from an EMBL/GenBank/DDBJ whole genome shotgun (WGS) entry which is preliminary data.</text>
</comment>
<dbReference type="GO" id="GO:0015288">
    <property type="term" value="F:porin activity"/>
    <property type="evidence" value="ECO:0007669"/>
    <property type="project" value="InterPro"/>
</dbReference>
<evidence type="ECO:0000256" key="1">
    <source>
        <dbReference type="SAM" id="SignalP"/>
    </source>
</evidence>
<reference evidence="3" key="1">
    <citation type="submission" date="2021-03" db="EMBL/GenBank/DDBJ databases">
        <authorList>
            <person name="Peeters C."/>
        </authorList>
    </citation>
    <scope>NUCLEOTIDE SEQUENCE</scope>
    <source>
        <strain evidence="3">LMG 31506</strain>
    </source>
</reference>
<dbReference type="AlphaFoldDB" id="A0A916ND29"/>
<dbReference type="EMBL" id="CAJPUY010000005">
    <property type="protein sequence ID" value="CAG2136637.1"/>
    <property type="molecule type" value="Genomic_DNA"/>
</dbReference>
<protein>
    <recommendedName>
        <fullName evidence="2">Porin domain-containing protein</fullName>
    </recommendedName>
</protein>
<feature type="signal peptide" evidence="1">
    <location>
        <begin position="1"/>
        <end position="20"/>
    </location>
</feature>
<evidence type="ECO:0000313" key="4">
    <source>
        <dbReference type="Proteomes" id="UP000672934"/>
    </source>
</evidence>
<proteinExistence type="predicted"/>
<keyword evidence="4" id="KW-1185">Reference proteome</keyword>
<dbReference type="Pfam" id="PF13609">
    <property type="entry name" value="Porin_4"/>
    <property type="match status" value="1"/>
</dbReference>
<dbReference type="Proteomes" id="UP000672934">
    <property type="component" value="Unassembled WGS sequence"/>
</dbReference>
<dbReference type="SUPFAM" id="SSF56935">
    <property type="entry name" value="Porins"/>
    <property type="match status" value="1"/>
</dbReference>
<feature type="domain" description="Porin" evidence="2">
    <location>
        <begin position="85"/>
        <end position="190"/>
    </location>
</feature>
<dbReference type="InterPro" id="IPR023614">
    <property type="entry name" value="Porin_dom_sf"/>
</dbReference>
<feature type="chain" id="PRO_5037686789" description="Porin domain-containing protein" evidence="1">
    <location>
        <begin position="21"/>
        <end position="234"/>
    </location>
</feature>
<dbReference type="CDD" id="cd00342">
    <property type="entry name" value="gram_neg_porins"/>
    <property type="match status" value="1"/>
</dbReference>
<sequence>MKIRLACLAALSVLPVAAHAQASTTPYGILDASVEHVANMPATGTGSHYVMREYSSDLSSTRWGLRDGKEPGTGLKAFVAMESGAYADVGNTSQANRASVGAAYALGPARAVAGYRWSYDSFSTIALRSNLYWLGLQYQVTPLIQLGGAAYYNDASGSSGDPYSFMLTGSYAYSKRTDVYTVLGFARSRNGPAMGLTGFGPSLNPYATALSGPTEQVGARESQFGAVIGLRHRF</sequence>
<dbReference type="InterPro" id="IPR033900">
    <property type="entry name" value="Gram_neg_porin_domain"/>
</dbReference>
<name>A0A916ND29_9BURK</name>
<accession>A0A916ND29</accession>